<proteinExistence type="predicted"/>
<dbReference type="EMBL" id="JAMYJR010000048">
    <property type="protein sequence ID" value="MCO8276626.1"/>
    <property type="molecule type" value="Genomic_DNA"/>
</dbReference>
<sequence length="63" mass="6336">MISDGVFAVPADAMSFAPGSSGWGEPFYELLLRGGSAAEVFGHPAAGTPVEVRADKIGVLSAA</sequence>
<protein>
    <submittedName>
        <fullName evidence="1">Uncharacterized protein</fullName>
    </submittedName>
</protein>
<dbReference type="RefSeq" id="WP_253242651.1">
    <property type="nucleotide sequence ID" value="NZ_JAMYJR010000048.1"/>
</dbReference>
<keyword evidence="2" id="KW-1185">Reference proteome</keyword>
<evidence type="ECO:0000313" key="1">
    <source>
        <dbReference type="EMBL" id="MCO8276626.1"/>
    </source>
</evidence>
<gene>
    <name evidence="1" type="ORF">M1L60_39215</name>
</gene>
<dbReference type="Proteomes" id="UP001523369">
    <property type="component" value="Unassembled WGS sequence"/>
</dbReference>
<accession>A0ABT1E4A2</accession>
<comment type="caution">
    <text evidence="1">The sequence shown here is derived from an EMBL/GenBank/DDBJ whole genome shotgun (WGS) entry which is preliminary data.</text>
</comment>
<organism evidence="1 2">
    <name type="scientific">Paractinoplanes aksuensis</name>
    <dbReference type="NCBI Taxonomy" id="2939490"/>
    <lineage>
        <taxon>Bacteria</taxon>
        <taxon>Bacillati</taxon>
        <taxon>Actinomycetota</taxon>
        <taxon>Actinomycetes</taxon>
        <taxon>Micromonosporales</taxon>
        <taxon>Micromonosporaceae</taxon>
        <taxon>Paractinoplanes</taxon>
    </lineage>
</organism>
<reference evidence="1 2" key="1">
    <citation type="submission" date="2022-06" db="EMBL/GenBank/DDBJ databases">
        <title>New Species of the Genus Actinoplanes, ActinopZanes ferrugineus.</title>
        <authorList>
            <person name="Ding P."/>
        </authorList>
    </citation>
    <scope>NUCLEOTIDE SEQUENCE [LARGE SCALE GENOMIC DNA]</scope>
    <source>
        <strain evidence="1 2">TRM88003</strain>
    </source>
</reference>
<name>A0ABT1E4A2_9ACTN</name>
<evidence type="ECO:0000313" key="2">
    <source>
        <dbReference type="Proteomes" id="UP001523369"/>
    </source>
</evidence>